<dbReference type="Proteomes" id="UP001281614">
    <property type="component" value="Unassembled WGS sequence"/>
</dbReference>
<dbReference type="InterPro" id="IPR045518">
    <property type="entry name" value="2EXR"/>
</dbReference>
<proteinExistence type="predicted"/>
<comment type="caution">
    <text evidence="2">The sequence shown here is derived from an EMBL/GenBank/DDBJ whole genome shotgun (WGS) entry which is preliminary data.</text>
</comment>
<reference evidence="2" key="1">
    <citation type="submission" date="2023-02" db="EMBL/GenBank/DDBJ databases">
        <title>Colletotrichum kahawae CIFC_Que2 genome sequencing and assembly.</title>
        <authorList>
            <person name="Baroncelli R."/>
        </authorList>
    </citation>
    <scope>NUCLEOTIDE SEQUENCE</scope>
    <source>
        <strain evidence="2">CIFC_Que2</strain>
    </source>
</reference>
<evidence type="ECO:0000259" key="1">
    <source>
        <dbReference type="Pfam" id="PF20150"/>
    </source>
</evidence>
<accession>A0AAD9YJ32</accession>
<sequence length="221" mass="26499">MMDIDEPLPRNHCSLESPRSQAFHRFPQLPPAIRRMIWKEFYLIPRHFLAHWKGYDKLRNHEAILSCWWDLEPVTRGRSCTAKSYYYSIDNTIDRMSRSVARDLRKRFGFPTYRRKSLDPWSISEPPEQGTSSDVMINWEVDFIHLNSGYPYLDVIEDLPHLQWFRYIQNIVVETRFSECKSISENVKGLTPENKWLLEMRHWLPNLKLIQRKIPHRTGAI</sequence>
<gene>
    <name evidence="2" type="ORF">CKAH01_04603</name>
</gene>
<dbReference type="EMBL" id="VYYT01000113">
    <property type="protein sequence ID" value="KAK2768035.1"/>
    <property type="molecule type" value="Genomic_DNA"/>
</dbReference>
<evidence type="ECO:0000313" key="2">
    <source>
        <dbReference type="EMBL" id="KAK2768035.1"/>
    </source>
</evidence>
<organism evidence="2 3">
    <name type="scientific">Colletotrichum kahawae</name>
    <name type="common">Coffee berry disease fungus</name>
    <dbReference type="NCBI Taxonomy" id="34407"/>
    <lineage>
        <taxon>Eukaryota</taxon>
        <taxon>Fungi</taxon>
        <taxon>Dikarya</taxon>
        <taxon>Ascomycota</taxon>
        <taxon>Pezizomycotina</taxon>
        <taxon>Sordariomycetes</taxon>
        <taxon>Hypocreomycetidae</taxon>
        <taxon>Glomerellales</taxon>
        <taxon>Glomerellaceae</taxon>
        <taxon>Colletotrichum</taxon>
        <taxon>Colletotrichum gloeosporioides species complex</taxon>
    </lineage>
</organism>
<name>A0AAD9YJ32_COLKA</name>
<feature type="domain" description="2EXR" evidence="1">
    <location>
        <begin position="23"/>
        <end position="144"/>
    </location>
</feature>
<keyword evidence="3" id="KW-1185">Reference proteome</keyword>
<dbReference type="Pfam" id="PF20150">
    <property type="entry name" value="2EXR"/>
    <property type="match status" value="1"/>
</dbReference>
<evidence type="ECO:0000313" key="3">
    <source>
        <dbReference type="Proteomes" id="UP001281614"/>
    </source>
</evidence>
<protein>
    <recommendedName>
        <fullName evidence="1">2EXR domain-containing protein</fullName>
    </recommendedName>
</protein>
<dbReference type="AlphaFoldDB" id="A0AAD9YJ32"/>